<reference evidence="3" key="1">
    <citation type="journal article" date="2017" name="Genome Biol.">
        <title>Comparative genomics reveals high biological diversity and specific adaptations in the industrially and medically important fungal genus Aspergillus.</title>
        <authorList>
            <person name="de Vries R.P."/>
            <person name="Riley R."/>
            <person name="Wiebenga A."/>
            <person name="Aguilar-Osorio G."/>
            <person name="Amillis S."/>
            <person name="Uchima C.A."/>
            <person name="Anderluh G."/>
            <person name="Asadollahi M."/>
            <person name="Askin M."/>
            <person name="Barry K."/>
            <person name="Battaglia E."/>
            <person name="Bayram O."/>
            <person name="Benocci T."/>
            <person name="Braus-Stromeyer S.A."/>
            <person name="Caldana C."/>
            <person name="Canovas D."/>
            <person name="Cerqueira G.C."/>
            <person name="Chen F."/>
            <person name="Chen W."/>
            <person name="Choi C."/>
            <person name="Clum A."/>
            <person name="Dos Santos R.A."/>
            <person name="Damasio A.R."/>
            <person name="Diallinas G."/>
            <person name="Emri T."/>
            <person name="Fekete E."/>
            <person name="Flipphi M."/>
            <person name="Freyberg S."/>
            <person name="Gallo A."/>
            <person name="Gournas C."/>
            <person name="Habgood R."/>
            <person name="Hainaut M."/>
            <person name="Harispe M.L."/>
            <person name="Henrissat B."/>
            <person name="Hilden K.S."/>
            <person name="Hope R."/>
            <person name="Hossain A."/>
            <person name="Karabika E."/>
            <person name="Karaffa L."/>
            <person name="Karanyi Z."/>
            <person name="Krasevec N."/>
            <person name="Kuo A."/>
            <person name="Kusch H."/>
            <person name="LaButti K."/>
            <person name="Lagendijk E.L."/>
            <person name="Lapidus A."/>
            <person name="Levasseur A."/>
            <person name="Lindquist E."/>
            <person name="Lipzen A."/>
            <person name="Logrieco A.F."/>
            <person name="MacCabe A."/>
            <person name="Maekelae M.R."/>
            <person name="Malavazi I."/>
            <person name="Melin P."/>
            <person name="Meyer V."/>
            <person name="Mielnichuk N."/>
            <person name="Miskei M."/>
            <person name="Molnar A.P."/>
            <person name="Mule G."/>
            <person name="Ngan C.Y."/>
            <person name="Orejas M."/>
            <person name="Orosz E."/>
            <person name="Ouedraogo J.P."/>
            <person name="Overkamp K.M."/>
            <person name="Park H.-S."/>
            <person name="Perrone G."/>
            <person name="Piumi F."/>
            <person name="Punt P.J."/>
            <person name="Ram A.F."/>
            <person name="Ramon A."/>
            <person name="Rauscher S."/>
            <person name="Record E."/>
            <person name="Riano-Pachon D.M."/>
            <person name="Robert V."/>
            <person name="Roehrig J."/>
            <person name="Ruller R."/>
            <person name="Salamov A."/>
            <person name="Salih N.S."/>
            <person name="Samson R.A."/>
            <person name="Sandor E."/>
            <person name="Sanguinetti M."/>
            <person name="Schuetze T."/>
            <person name="Sepcic K."/>
            <person name="Shelest E."/>
            <person name="Sherlock G."/>
            <person name="Sophianopoulou V."/>
            <person name="Squina F.M."/>
            <person name="Sun H."/>
            <person name="Susca A."/>
            <person name="Todd R.B."/>
            <person name="Tsang A."/>
            <person name="Unkles S.E."/>
            <person name="van de Wiele N."/>
            <person name="van Rossen-Uffink D."/>
            <person name="Oliveira J.V."/>
            <person name="Vesth T.C."/>
            <person name="Visser J."/>
            <person name="Yu J.-H."/>
            <person name="Zhou M."/>
            <person name="Andersen M.R."/>
            <person name="Archer D.B."/>
            <person name="Baker S.E."/>
            <person name="Benoit I."/>
            <person name="Brakhage A.A."/>
            <person name="Braus G.H."/>
            <person name="Fischer R."/>
            <person name="Frisvad J.C."/>
            <person name="Goldman G.H."/>
            <person name="Houbraken J."/>
            <person name="Oakley B."/>
            <person name="Pocsi I."/>
            <person name="Scazzocchio C."/>
            <person name="Seiboth B."/>
            <person name="vanKuyk P.A."/>
            <person name="Wortman J."/>
            <person name="Dyer P.S."/>
            <person name="Grigoriev I.V."/>
        </authorList>
    </citation>
    <scope>NUCLEOTIDE SEQUENCE [LARGE SCALE GENOMIC DNA]</scope>
    <source>
        <strain evidence="3">CBS 101740 / IMI 381727 / IBT 21946</strain>
    </source>
</reference>
<dbReference type="Proteomes" id="UP000184499">
    <property type="component" value="Unassembled WGS sequence"/>
</dbReference>
<feature type="region of interest" description="Disordered" evidence="1">
    <location>
        <begin position="280"/>
        <end position="311"/>
    </location>
</feature>
<proteinExistence type="predicted"/>
<feature type="region of interest" description="Disordered" evidence="1">
    <location>
        <begin position="1"/>
        <end position="31"/>
    </location>
</feature>
<name>A0A1L9UEU2_ASPBC</name>
<dbReference type="EMBL" id="KV878687">
    <property type="protein sequence ID" value="OJJ70163.1"/>
    <property type="molecule type" value="Genomic_DNA"/>
</dbReference>
<protein>
    <submittedName>
        <fullName evidence="2">Uncharacterized protein</fullName>
    </submittedName>
</protein>
<gene>
    <name evidence="2" type="ORF">ASPBRDRAFT_208811</name>
</gene>
<accession>A0A1L9UEU2</accession>
<evidence type="ECO:0000256" key="1">
    <source>
        <dbReference type="SAM" id="MobiDB-lite"/>
    </source>
</evidence>
<keyword evidence="3" id="KW-1185">Reference proteome</keyword>
<dbReference type="OrthoDB" id="4471330at2759"/>
<dbReference type="AlphaFoldDB" id="A0A1L9UEU2"/>
<dbReference type="VEuPathDB" id="FungiDB:ASPBRDRAFT_208811"/>
<evidence type="ECO:0000313" key="2">
    <source>
        <dbReference type="EMBL" id="OJJ70163.1"/>
    </source>
</evidence>
<organism evidence="2 3">
    <name type="scientific">Aspergillus brasiliensis (strain CBS 101740 / IMI 381727 / IBT 21946)</name>
    <dbReference type="NCBI Taxonomy" id="767769"/>
    <lineage>
        <taxon>Eukaryota</taxon>
        <taxon>Fungi</taxon>
        <taxon>Dikarya</taxon>
        <taxon>Ascomycota</taxon>
        <taxon>Pezizomycotina</taxon>
        <taxon>Eurotiomycetes</taxon>
        <taxon>Eurotiomycetidae</taxon>
        <taxon>Eurotiales</taxon>
        <taxon>Aspergillaceae</taxon>
        <taxon>Aspergillus</taxon>
        <taxon>Aspergillus subgen. Circumdati</taxon>
    </lineage>
</organism>
<evidence type="ECO:0000313" key="3">
    <source>
        <dbReference type="Proteomes" id="UP000184499"/>
    </source>
</evidence>
<sequence>MPASPMMSADDGSLTGAAQAPLSPDNGAHGGHPPSSVYSWWGPDESSWLLLADPNDISLDPTEQLKRQDFLLEYGHYAGRVWDCLVKASVALRLQITLSVVQFRDKLTQESNDSSSGRQYWIRLLERCVEYLREQGLDIDLDMAKLAILVYSKRDLLCRARIGDVPVSTSAALRREIEQANNHLPEVLPRDQSRSYSTRQRIRAFYGSPQDMKPLRLGAESAPVLPEPDCRHPPRDAQRRAFQNNVIDDRVDATFQTINERIPVTFRPIRCQTRTKRSVSDPLEYVPRKRRALGSPDSEERTDGKPAAAPASTVAVGNVEVACFAQELHRDLVYLFDNDREMGRQVLQEIACELSEKRSTAKNQRLRVFQSSDYTYCRNFVNLVLVITPSYYSSSGEVWEPHDAYGPPSSCTNIAATNARTISSGQVPRPIHNPLSLLVLYPGAYQ</sequence>
<dbReference type="RefSeq" id="XP_067477412.1">
    <property type="nucleotide sequence ID" value="XM_067621845.1"/>
</dbReference>
<dbReference type="GeneID" id="93574333"/>